<evidence type="ECO:0000313" key="4">
    <source>
        <dbReference type="Proteomes" id="UP001438707"/>
    </source>
</evidence>
<evidence type="ECO:0000313" key="3">
    <source>
        <dbReference type="EMBL" id="KAK9835575.1"/>
    </source>
</evidence>
<comment type="caution">
    <text evidence="3">The sequence shown here is derived from an EMBL/GenBank/DDBJ whole genome shotgun (WGS) entry which is preliminary data.</text>
</comment>
<feature type="region of interest" description="Disordered" evidence="2">
    <location>
        <begin position="258"/>
        <end position="302"/>
    </location>
</feature>
<feature type="coiled-coil region" evidence="1">
    <location>
        <begin position="164"/>
        <end position="209"/>
    </location>
</feature>
<name>A0AAW1RND8_9CHLO</name>
<protein>
    <submittedName>
        <fullName evidence="3">Uncharacterized protein</fullName>
    </submittedName>
</protein>
<organism evidence="3 4">
    <name type="scientific">Apatococcus lobatus</name>
    <dbReference type="NCBI Taxonomy" id="904363"/>
    <lineage>
        <taxon>Eukaryota</taxon>
        <taxon>Viridiplantae</taxon>
        <taxon>Chlorophyta</taxon>
        <taxon>core chlorophytes</taxon>
        <taxon>Trebouxiophyceae</taxon>
        <taxon>Chlorellales</taxon>
        <taxon>Chlorellaceae</taxon>
        <taxon>Apatococcus</taxon>
    </lineage>
</organism>
<feature type="coiled-coil region" evidence="1">
    <location>
        <begin position="17"/>
        <end position="104"/>
    </location>
</feature>
<accession>A0AAW1RND8</accession>
<evidence type="ECO:0000256" key="2">
    <source>
        <dbReference type="SAM" id="MobiDB-lite"/>
    </source>
</evidence>
<dbReference type="Proteomes" id="UP001438707">
    <property type="component" value="Unassembled WGS sequence"/>
</dbReference>
<gene>
    <name evidence="3" type="ORF">WJX74_003473</name>
</gene>
<dbReference type="EMBL" id="JALJOS010000008">
    <property type="protein sequence ID" value="KAK9835575.1"/>
    <property type="molecule type" value="Genomic_DNA"/>
</dbReference>
<keyword evidence="4" id="KW-1185">Reference proteome</keyword>
<sequence length="302" mass="33814">MSAADPLTRSQTSGLAASKLRCKVVALEHDLEASKKQLAEARHRVQLCQEAGKKHEQDQAIAVKEAKQQLQESAETQKWLQKQIDELQGRQADLLKEAETSKHERALVLESRSEIMTQLRGCSTASQMPLKVQAVSTQPQQECRDKGVENAQLQQVCEGKDADIARLQHLHEASEQLVDSIEQELCSIKQHLQEARSQVAAQADKLQQHQAFTQKALARHERLLDLLKKKTGVASSLEAQLKASQAKITMLDQQMDEKAQDIAASHEKATEKDTQLQRLQDSIAHGQSERSHLLKQLQARLD</sequence>
<feature type="compositionally biased region" description="Basic and acidic residues" evidence="2">
    <location>
        <begin position="258"/>
        <end position="275"/>
    </location>
</feature>
<keyword evidence="1" id="KW-0175">Coiled coil</keyword>
<reference evidence="3 4" key="1">
    <citation type="journal article" date="2024" name="Nat. Commun.">
        <title>Phylogenomics reveals the evolutionary origins of lichenization in chlorophyte algae.</title>
        <authorList>
            <person name="Puginier C."/>
            <person name="Libourel C."/>
            <person name="Otte J."/>
            <person name="Skaloud P."/>
            <person name="Haon M."/>
            <person name="Grisel S."/>
            <person name="Petersen M."/>
            <person name="Berrin J.G."/>
            <person name="Delaux P.M."/>
            <person name="Dal Grande F."/>
            <person name="Keller J."/>
        </authorList>
    </citation>
    <scope>NUCLEOTIDE SEQUENCE [LARGE SCALE GENOMIC DNA]</scope>
    <source>
        <strain evidence="3 4">SAG 2145</strain>
    </source>
</reference>
<evidence type="ECO:0000256" key="1">
    <source>
        <dbReference type="SAM" id="Coils"/>
    </source>
</evidence>
<proteinExistence type="predicted"/>
<dbReference type="AlphaFoldDB" id="A0AAW1RND8"/>